<evidence type="ECO:0000313" key="6">
    <source>
        <dbReference type="EMBL" id="GIH10596.1"/>
    </source>
</evidence>
<comment type="caution">
    <text evidence="6">The sequence shown here is derived from an EMBL/GenBank/DDBJ whole genome shotgun (WGS) entry which is preliminary data.</text>
</comment>
<comment type="catalytic activity">
    <reaction evidence="4">
        <text>UMP + diphosphate = 5-phospho-alpha-D-ribose 1-diphosphate + uracil</text>
        <dbReference type="Rhea" id="RHEA:13017"/>
        <dbReference type="ChEBI" id="CHEBI:17568"/>
        <dbReference type="ChEBI" id="CHEBI:33019"/>
        <dbReference type="ChEBI" id="CHEBI:57865"/>
        <dbReference type="ChEBI" id="CHEBI:58017"/>
        <dbReference type="EC" id="2.4.2.9"/>
    </reaction>
</comment>
<protein>
    <recommendedName>
        <fullName evidence="4">Bifunctional protein PyrR</fullName>
    </recommendedName>
    <domain>
        <recommendedName>
            <fullName evidence="4">Pyrimidine operon regulatory protein</fullName>
        </recommendedName>
    </domain>
    <domain>
        <recommendedName>
            <fullName evidence="4">Uracil phosphoribosyltransferase</fullName>
            <shortName evidence="4">UPRTase</shortName>
            <ecNumber evidence="4">2.4.2.9</ecNumber>
        </recommendedName>
    </domain>
</protein>
<feature type="domain" description="Phosphoribosyltransferase" evidence="5">
    <location>
        <begin position="7"/>
        <end position="153"/>
    </location>
</feature>
<dbReference type="FunFam" id="3.40.50.2020:FF:000020">
    <property type="entry name" value="Bifunctional protein PyrR"/>
    <property type="match status" value="1"/>
</dbReference>
<dbReference type="EC" id="2.4.2.9" evidence="4"/>
<dbReference type="GO" id="GO:0004845">
    <property type="term" value="F:uracil phosphoribosyltransferase activity"/>
    <property type="evidence" value="ECO:0007669"/>
    <property type="project" value="UniProtKB-UniRule"/>
</dbReference>
<accession>A0A8J3QK33</accession>
<dbReference type="EMBL" id="BONY01000100">
    <property type="protein sequence ID" value="GIH10596.1"/>
    <property type="molecule type" value="Genomic_DNA"/>
</dbReference>
<evidence type="ECO:0000256" key="2">
    <source>
        <dbReference type="ARBA" id="ARBA00023015"/>
    </source>
</evidence>
<feature type="short sequence motif" description="PRPP-binding" evidence="4">
    <location>
        <begin position="99"/>
        <end position="111"/>
    </location>
</feature>
<proteinExistence type="inferred from homology"/>
<dbReference type="PANTHER" id="PTHR11608">
    <property type="entry name" value="BIFUNCTIONAL PROTEIN PYRR"/>
    <property type="match status" value="1"/>
</dbReference>
<keyword evidence="4" id="KW-0328">Glycosyltransferase</keyword>
<name>A0A8J3QK33_9ACTN</name>
<dbReference type="Proteomes" id="UP000612899">
    <property type="component" value="Unassembled WGS sequence"/>
</dbReference>
<dbReference type="InterPro" id="IPR029057">
    <property type="entry name" value="PRTase-like"/>
</dbReference>
<evidence type="ECO:0000256" key="1">
    <source>
        <dbReference type="ARBA" id="ARBA00005565"/>
    </source>
</evidence>
<keyword evidence="7" id="KW-1185">Reference proteome</keyword>
<organism evidence="6 7">
    <name type="scientific">Rhizocola hellebori</name>
    <dbReference type="NCBI Taxonomy" id="1392758"/>
    <lineage>
        <taxon>Bacteria</taxon>
        <taxon>Bacillati</taxon>
        <taxon>Actinomycetota</taxon>
        <taxon>Actinomycetes</taxon>
        <taxon>Micromonosporales</taxon>
        <taxon>Micromonosporaceae</taxon>
        <taxon>Rhizocola</taxon>
    </lineage>
</organism>
<gene>
    <name evidence="4 6" type="primary">pyrR</name>
    <name evidence="6" type="ORF">Rhe02_86630</name>
</gene>
<keyword evidence="3 4" id="KW-0804">Transcription</keyword>
<dbReference type="InterPro" id="IPR023050">
    <property type="entry name" value="PyrR"/>
</dbReference>
<dbReference type="RefSeq" id="WP_203914311.1">
    <property type="nucleotide sequence ID" value="NZ_BONY01000100.1"/>
</dbReference>
<dbReference type="CDD" id="cd06223">
    <property type="entry name" value="PRTases_typeI"/>
    <property type="match status" value="1"/>
</dbReference>
<keyword evidence="4" id="KW-0808">Transferase</keyword>
<evidence type="ECO:0000259" key="5">
    <source>
        <dbReference type="Pfam" id="PF00156"/>
    </source>
</evidence>
<dbReference type="InterPro" id="IPR050137">
    <property type="entry name" value="PyrR_bifunctional"/>
</dbReference>
<sequence length="180" mass="19504">MAYAKTVLSNGDVQRVVDRIAHQILEKTQGAQDVVLLGIATRGVPLAQRLADRILAFEGRSIPVGTLDITLYRDDLRQQSMRAVGRTEEPPGGIDGRRVVLVDDVLFSGRTIRAALDAISDLGRPAVVQLAVLVDRGHRQLPIRADYVGKNIPTALSEKVRVKLAEIDGVDEVQLEGAPA</sequence>
<comment type="function">
    <text evidence="4">Regulates the transcription of the pyrimidine nucleotide (pyr) operon in response to exogenous pyrimidines.</text>
</comment>
<keyword evidence="2 4" id="KW-0805">Transcription regulation</keyword>
<comment type="function">
    <text evidence="4">Also displays a weak uracil phosphoribosyltransferase activity which is not physiologically significant.</text>
</comment>
<dbReference type="GO" id="GO:0006355">
    <property type="term" value="P:regulation of DNA-templated transcription"/>
    <property type="evidence" value="ECO:0007669"/>
    <property type="project" value="UniProtKB-UniRule"/>
</dbReference>
<dbReference type="PANTHER" id="PTHR11608:SF0">
    <property type="entry name" value="BIFUNCTIONAL PROTEIN PYRR"/>
    <property type="match status" value="1"/>
</dbReference>
<dbReference type="Gene3D" id="3.40.50.2020">
    <property type="match status" value="1"/>
</dbReference>
<dbReference type="SUPFAM" id="SSF53271">
    <property type="entry name" value="PRTase-like"/>
    <property type="match status" value="1"/>
</dbReference>
<dbReference type="AlphaFoldDB" id="A0A8J3QK33"/>
<dbReference type="NCBIfam" id="NF003547">
    <property type="entry name" value="PRK05205.1-3"/>
    <property type="match status" value="1"/>
</dbReference>
<reference evidence="6" key="1">
    <citation type="submission" date="2021-01" db="EMBL/GenBank/DDBJ databases">
        <title>Whole genome shotgun sequence of Rhizocola hellebori NBRC 109834.</title>
        <authorList>
            <person name="Komaki H."/>
            <person name="Tamura T."/>
        </authorList>
    </citation>
    <scope>NUCLEOTIDE SEQUENCE</scope>
    <source>
        <strain evidence="6">NBRC 109834</strain>
    </source>
</reference>
<dbReference type="Pfam" id="PF00156">
    <property type="entry name" value="Pribosyltran"/>
    <property type="match status" value="1"/>
</dbReference>
<evidence type="ECO:0000313" key="7">
    <source>
        <dbReference type="Proteomes" id="UP000612899"/>
    </source>
</evidence>
<evidence type="ECO:0000256" key="4">
    <source>
        <dbReference type="HAMAP-Rule" id="MF_01219"/>
    </source>
</evidence>
<dbReference type="HAMAP" id="MF_01219">
    <property type="entry name" value="PyrR"/>
    <property type="match status" value="1"/>
</dbReference>
<dbReference type="InterPro" id="IPR000836">
    <property type="entry name" value="PRTase_dom"/>
</dbReference>
<evidence type="ECO:0000256" key="3">
    <source>
        <dbReference type="ARBA" id="ARBA00023163"/>
    </source>
</evidence>
<dbReference type="NCBIfam" id="NF003549">
    <property type="entry name" value="PRK05205.1-5"/>
    <property type="match status" value="1"/>
</dbReference>
<comment type="similarity">
    <text evidence="1 4">Belongs to the purine/pyrimidine phosphoribosyltransferase family. PyrR subfamily.</text>
</comment>